<proteinExistence type="predicted"/>
<dbReference type="AlphaFoldDB" id="A0AA39W5N6"/>
<evidence type="ECO:0000313" key="2">
    <source>
        <dbReference type="EMBL" id="KAK0604542.1"/>
    </source>
</evidence>
<gene>
    <name evidence="2" type="ORF">LWI29_016674</name>
</gene>
<dbReference type="EMBL" id="JAUESC010000002">
    <property type="protein sequence ID" value="KAK0604542.1"/>
    <property type="molecule type" value="Genomic_DNA"/>
</dbReference>
<sequence length="228" mass="25403">MLATFLLIVGHNNRYCLVHNTFGRSHFIASINFNKVLKALNTLALDMLAKPGSLPSKLKESTRFYPYFKVLTKDLTTDHSSPLLLDPIHFPDLTAHWSSQQLLDPVHFQDLSTNRSSQLLPDPVHFQDLTPEHSPQHSPPTDPTAHSSSSQRDPSVNPSAGHPSRRSIGIDLVRRDAPLLSIPHWSSSHHSSSHRRDAVEPSGQSSSSHSRDPVDPNALDRTPPPLRR</sequence>
<evidence type="ECO:0000256" key="1">
    <source>
        <dbReference type="SAM" id="MobiDB-lite"/>
    </source>
</evidence>
<feature type="region of interest" description="Disordered" evidence="1">
    <location>
        <begin position="182"/>
        <end position="228"/>
    </location>
</feature>
<name>A0AA39W5N6_ACESA</name>
<accession>A0AA39W5N6</accession>
<protein>
    <submittedName>
        <fullName evidence="2">Uncharacterized protein</fullName>
    </submittedName>
</protein>
<feature type="compositionally biased region" description="Polar residues" evidence="1">
    <location>
        <begin position="144"/>
        <end position="158"/>
    </location>
</feature>
<reference evidence="2" key="2">
    <citation type="submission" date="2023-06" db="EMBL/GenBank/DDBJ databases">
        <authorList>
            <person name="Swenson N.G."/>
            <person name="Wegrzyn J.L."/>
            <person name="Mcevoy S.L."/>
        </authorList>
    </citation>
    <scope>NUCLEOTIDE SEQUENCE</scope>
    <source>
        <strain evidence="2">NS2018</strain>
        <tissue evidence="2">Leaf</tissue>
    </source>
</reference>
<evidence type="ECO:0000313" key="3">
    <source>
        <dbReference type="Proteomes" id="UP001168877"/>
    </source>
</evidence>
<organism evidence="2 3">
    <name type="scientific">Acer saccharum</name>
    <name type="common">Sugar maple</name>
    <dbReference type="NCBI Taxonomy" id="4024"/>
    <lineage>
        <taxon>Eukaryota</taxon>
        <taxon>Viridiplantae</taxon>
        <taxon>Streptophyta</taxon>
        <taxon>Embryophyta</taxon>
        <taxon>Tracheophyta</taxon>
        <taxon>Spermatophyta</taxon>
        <taxon>Magnoliopsida</taxon>
        <taxon>eudicotyledons</taxon>
        <taxon>Gunneridae</taxon>
        <taxon>Pentapetalae</taxon>
        <taxon>rosids</taxon>
        <taxon>malvids</taxon>
        <taxon>Sapindales</taxon>
        <taxon>Sapindaceae</taxon>
        <taxon>Hippocastanoideae</taxon>
        <taxon>Acereae</taxon>
        <taxon>Acer</taxon>
    </lineage>
</organism>
<comment type="caution">
    <text evidence="2">The sequence shown here is derived from an EMBL/GenBank/DDBJ whole genome shotgun (WGS) entry which is preliminary data.</text>
</comment>
<reference evidence="2" key="1">
    <citation type="journal article" date="2022" name="Plant J.">
        <title>Strategies of tolerance reflected in two North American maple genomes.</title>
        <authorList>
            <person name="McEvoy S.L."/>
            <person name="Sezen U.U."/>
            <person name="Trouern-Trend A."/>
            <person name="McMahon S.M."/>
            <person name="Schaberg P.G."/>
            <person name="Yang J."/>
            <person name="Wegrzyn J.L."/>
            <person name="Swenson N.G."/>
        </authorList>
    </citation>
    <scope>NUCLEOTIDE SEQUENCE</scope>
    <source>
        <strain evidence="2">NS2018</strain>
    </source>
</reference>
<feature type="region of interest" description="Disordered" evidence="1">
    <location>
        <begin position="117"/>
        <end position="168"/>
    </location>
</feature>
<keyword evidence="3" id="KW-1185">Reference proteome</keyword>
<dbReference type="Proteomes" id="UP001168877">
    <property type="component" value="Unassembled WGS sequence"/>
</dbReference>